<accession>A0A0F9IP53</accession>
<reference evidence="1" key="1">
    <citation type="journal article" date="2015" name="Nature">
        <title>Complex archaea that bridge the gap between prokaryotes and eukaryotes.</title>
        <authorList>
            <person name="Spang A."/>
            <person name="Saw J.H."/>
            <person name="Jorgensen S.L."/>
            <person name="Zaremba-Niedzwiedzka K."/>
            <person name="Martijn J."/>
            <person name="Lind A.E."/>
            <person name="van Eijk R."/>
            <person name="Schleper C."/>
            <person name="Guy L."/>
            <person name="Ettema T.J."/>
        </authorList>
    </citation>
    <scope>NUCLEOTIDE SEQUENCE</scope>
</reference>
<dbReference type="AlphaFoldDB" id="A0A0F9IP53"/>
<evidence type="ECO:0000313" key="1">
    <source>
        <dbReference type="EMBL" id="KKL95525.1"/>
    </source>
</evidence>
<name>A0A0F9IP53_9ZZZZ</name>
<proteinExistence type="predicted"/>
<protein>
    <submittedName>
        <fullName evidence="1">Uncharacterized protein</fullName>
    </submittedName>
</protein>
<organism evidence="1">
    <name type="scientific">marine sediment metagenome</name>
    <dbReference type="NCBI Taxonomy" id="412755"/>
    <lineage>
        <taxon>unclassified sequences</taxon>
        <taxon>metagenomes</taxon>
        <taxon>ecological metagenomes</taxon>
    </lineage>
</organism>
<comment type="caution">
    <text evidence="1">The sequence shown here is derived from an EMBL/GenBank/DDBJ whole genome shotgun (WGS) entry which is preliminary data.</text>
</comment>
<dbReference type="EMBL" id="LAZR01018655">
    <property type="protein sequence ID" value="KKL95525.1"/>
    <property type="molecule type" value="Genomic_DNA"/>
</dbReference>
<gene>
    <name evidence="1" type="ORF">LCGC14_1853710</name>
</gene>
<sequence length="88" mass="10165">MTQQQLIEKILRKFPDRKEGEIRDEANTVKEEFCRETRILEGEFTTFDTDGTSMYFDLGDDVITVKQVDLAGTKLDRLGGVYEVELQT</sequence>